<gene>
    <name evidence="1" type="ORF">QF035_004609</name>
</gene>
<sequence length="144" mass="15487">MAQAYWSSAFTSSAEDIWAVVRRFNGLPDWHPAIQDSALVEGESEFTPGAIRVLTGTDGNTYRERLVALDDARRTLTYEIVDAPLPVSGYRSTLQVQTVADTGGSFLTWQSTFNAADGTTSEEASAVLEGAYAQAIVGPHKTLG</sequence>
<dbReference type="InterPro" id="IPR019587">
    <property type="entry name" value="Polyketide_cyclase/dehydratase"/>
</dbReference>
<evidence type="ECO:0000313" key="2">
    <source>
        <dbReference type="Proteomes" id="UP001230328"/>
    </source>
</evidence>
<dbReference type="Pfam" id="PF10604">
    <property type="entry name" value="Polyketide_cyc2"/>
    <property type="match status" value="1"/>
</dbReference>
<evidence type="ECO:0008006" key="3">
    <source>
        <dbReference type="Google" id="ProtNLM"/>
    </source>
</evidence>
<dbReference type="CDD" id="cd07821">
    <property type="entry name" value="PYR_PYL_RCAR_like"/>
    <property type="match status" value="1"/>
</dbReference>
<dbReference type="Gene3D" id="3.30.530.20">
    <property type="match status" value="1"/>
</dbReference>
<dbReference type="PANTHER" id="PTHR39332:SF7">
    <property type="entry name" value="SRPBCC FAMILY PROTEIN"/>
    <property type="match status" value="1"/>
</dbReference>
<organism evidence="1 2">
    <name type="scientific">Streptomyces umbrinus</name>
    <dbReference type="NCBI Taxonomy" id="67370"/>
    <lineage>
        <taxon>Bacteria</taxon>
        <taxon>Bacillati</taxon>
        <taxon>Actinomycetota</taxon>
        <taxon>Actinomycetes</taxon>
        <taxon>Kitasatosporales</taxon>
        <taxon>Streptomycetaceae</taxon>
        <taxon>Streptomyces</taxon>
        <taxon>Streptomyces phaeochromogenes group</taxon>
    </lineage>
</organism>
<keyword evidence="2" id="KW-1185">Reference proteome</keyword>
<proteinExistence type="predicted"/>
<dbReference type="RefSeq" id="WP_307522362.1">
    <property type="nucleotide sequence ID" value="NZ_JAUSZI010000002.1"/>
</dbReference>
<dbReference type="InterPro" id="IPR023393">
    <property type="entry name" value="START-like_dom_sf"/>
</dbReference>
<comment type="caution">
    <text evidence="1">The sequence shown here is derived from an EMBL/GenBank/DDBJ whole genome shotgun (WGS) entry which is preliminary data.</text>
</comment>
<dbReference type="EMBL" id="JAUSZI010000002">
    <property type="protein sequence ID" value="MDQ1027027.1"/>
    <property type="molecule type" value="Genomic_DNA"/>
</dbReference>
<protein>
    <recommendedName>
        <fullName evidence="3">SRPBCC family protein</fullName>
    </recommendedName>
</protein>
<dbReference type="Proteomes" id="UP001230328">
    <property type="component" value="Unassembled WGS sequence"/>
</dbReference>
<dbReference type="PANTHER" id="PTHR39332">
    <property type="entry name" value="BLL4707 PROTEIN"/>
    <property type="match status" value="1"/>
</dbReference>
<reference evidence="1 2" key="1">
    <citation type="submission" date="2023-07" db="EMBL/GenBank/DDBJ databases">
        <title>Comparative genomics of wheat-associated soil bacteria to identify genetic determinants of phenazine resistance.</title>
        <authorList>
            <person name="Mouncey N."/>
        </authorList>
    </citation>
    <scope>NUCLEOTIDE SEQUENCE [LARGE SCALE GENOMIC DNA]</scope>
    <source>
        <strain evidence="1 2">V2I4</strain>
    </source>
</reference>
<accession>A0ABU0SU51</accession>
<name>A0ABU0SU51_9ACTN</name>
<evidence type="ECO:0000313" key="1">
    <source>
        <dbReference type="EMBL" id="MDQ1027027.1"/>
    </source>
</evidence>
<dbReference type="SUPFAM" id="SSF55961">
    <property type="entry name" value="Bet v1-like"/>
    <property type="match status" value="1"/>
</dbReference>